<name>A0ABT7M0K4_9CYAN</name>
<dbReference type="Gene3D" id="2.160.20.10">
    <property type="entry name" value="Single-stranded right-handed beta-helix, Pectin lyase-like"/>
    <property type="match status" value="1"/>
</dbReference>
<evidence type="ECO:0000259" key="1">
    <source>
        <dbReference type="Pfam" id="PF01345"/>
    </source>
</evidence>
<organism evidence="2 3">
    <name type="scientific">Geitlerinema calcuttense NRMC-F 0142</name>
    <dbReference type="NCBI Taxonomy" id="2922238"/>
    <lineage>
        <taxon>Bacteria</taxon>
        <taxon>Bacillati</taxon>
        <taxon>Cyanobacteriota</taxon>
        <taxon>Cyanophyceae</taxon>
        <taxon>Geitlerinematales</taxon>
        <taxon>Geitlerinemataceae</taxon>
        <taxon>Geitlerinema</taxon>
    </lineage>
</organism>
<dbReference type="Gene3D" id="2.60.40.10">
    <property type="entry name" value="Immunoglobulins"/>
    <property type="match status" value="1"/>
</dbReference>
<reference evidence="2 3" key="1">
    <citation type="submission" date="2023-06" db="EMBL/GenBank/DDBJ databases">
        <title>Whole genome sequence of Oscillatoria calcuttensis NRMC-F 0142.</title>
        <authorList>
            <person name="Shakena Fathima T."/>
            <person name="Muralitharan G."/>
            <person name="Thajuddin N."/>
        </authorList>
    </citation>
    <scope>NUCLEOTIDE SEQUENCE [LARGE SCALE GENOMIC DNA]</scope>
    <source>
        <strain evidence="2 3">NRMC-F 0142</strain>
    </source>
</reference>
<comment type="caution">
    <text evidence="2">The sequence shown here is derived from an EMBL/GenBank/DDBJ whole genome shotgun (WGS) entry which is preliminary data.</text>
</comment>
<keyword evidence="3" id="KW-1185">Reference proteome</keyword>
<dbReference type="InterPro" id="IPR011050">
    <property type="entry name" value="Pectin_lyase_fold/virulence"/>
</dbReference>
<sequence length="554" mass="55774">MATINLTAGVNDVVQGNPAEADIVVVPAGSLITENDFVFNFQTPDRLDLTAFPVLTSTNDVFIQPLQGGAVRVSSPLFGQITLIGITAAQLTQNNFIFAGTQNLADLTIQKSASATSVLPGGNLTYTLVVSNVGQAGASGIVVRDTLPPGFTITSTVGAGGFTTTPSAAGTVEFTGGTLAPGASATLTITGTAPATAGTAINTAVVDPGGLIPEVTEANNTATFAVTVGAAPIPTAVYVDDNLAGTAAGATVAVDPDGTGPQQPVTGLVFGQTAFASIQNALDFLLGVGAPANATVFVAPGTYNEFVNFVRPFILLGPNANIDPVTQGGTRVDEAIIGSGVNGGGIGFERTVPSNNGPVTIAGFSFASKIQPAPGTLGGYGIDLTDSNGNVTIRNNIFENDVVGIGNRISSQGVSITSNIIIEQNLFNMSGGTPTLQTPFVAMALQQVNGAAIRNNRINAATGLAIDPRLTPSQAQRFGQPVGSPVPGAPSSGFNVTGNLFTGFFPYPTPASPLAPPLSPSGQQAIVNFGSGTFSIDDASNSLVQPNVTGLTLV</sequence>
<dbReference type="InterPro" id="IPR001434">
    <property type="entry name" value="OmcB-like_DUF11"/>
</dbReference>
<dbReference type="InterPro" id="IPR012334">
    <property type="entry name" value="Pectin_lyas_fold"/>
</dbReference>
<dbReference type="InterPro" id="IPR047589">
    <property type="entry name" value="DUF11_rpt"/>
</dbReference>
<dbReference type="RefSeq" id="WP_286004642.1">
    <property type="nucleotide sequence ID" value="NZ_JASVEJ010000038.1"/>
</dbReference>
<evidence type="ECO:0000313" key="2">
    <source>
        <dbReference type="EMBL" id="MDL5057792.1"/>
    </source>
</evidence>
<evidence type="ECO:0000313" key="3">
    <source>
        <dbReference type="Proteomes" id="UP001230986"/>
    </source>
</evidence>
<dbReference type="Proteomes" id="UP001230986">
    <property type="component" value="Unassembled WGS sequence"/>
</dbReference>
<accession>A0ABT7M0K4</accession>
<dbReference type="InterPro" id="IPR013783">
    <property type="entry name" value="Ig-like_fold"/>
</dbReference>
<dbReference type="SUPFAM" id="SSF51126">
    <property type="entry name" value="Pectin lyase-like"/>
    <property type="match status" value="1"/>
</dbReference>
<dbReference type="EMBL" id="JASVEJ010000038">
    <property type="protein sequence ID" value="MDL5057792.1"/>
    <property type="molecule type" value="Genomic_DNA"/>
</dbReference>
<gene>
    <name evidence="2" type="ORF">QQ055_10050</name>
</gene>
<proteinExistence type="predicted"/>
<protein>
    <submittedName>
        <fullName evidence="2">DUF11 domain-containing protein</fullName>
    </submittedName>
</protein>
<dbReference type="NCBIfam" id="TIGR01451">
    <property type="entry name" value="B_ant_repeat"/>
    <property type="match status" value="1"/>
</dbReference>
<feature type="domain" description="DUF11" evidence="1">
    <location>
        <begin position="106"/>
        <end position="226"/>
    </location>
</feature>
<dbReference type="Pfam" id="PF01345">
    <property type="entry name" value="DUF11"/>
    <property type="match status" value="1"/>
</dbReference>